<dbReference type="NCBIfam" id="NF006488">
    <property type="entry name" value="PRK08912.1"/>
    <property type="match status" value="1"/>
</dbReference>
<evidence type="ECO:0000256" key="4">
    <source>
        <dbReference type="ARBA" id="ARBA00022898"/>
    </source>
</evidence>
<proteinExistence type="predicted"/>
<keyword evidence="2 6" id="KW-0032">Aminotransferase</keyword>
<dbReference type="Gene3D" id="3.90.1150.10">
    <property type="entry name" value="Aspartate Aminotransferase, domain 1"/>
    <property type="match status" value="1"/>
</dbReference>
<comment type="caution">
    <text evidence="6">The sequence shown here is derived from an EMBL/GenBank/DDBJ whole genome shotgun (WGS) entry which is preliminary data.</text>
</comment>
<keyword evidence="4" id="KW-0663">Pyridoxal phosphate</keyword>
<reference evidence="7" key="1">
    <citation type="journal article" date="2019" name="Int. J. Syst. Evol. Microbiol.">
        <title>The Global Catalogue of Microorganisms (GCM) 10K type strain sequencing project: providing services to taxonomists for standard genome sequencing and annotation.</title>
        <authorList>
            <consortium name="The Broad Institute Genomics Platform"/>
            <consortium name="The Broad Institute Genome Sequencing Center for Infectious Disease"/>
            <person name="Wu L."/>
            <person name="Ma J."/>
        </authorList>
    </citation>
    <scope>NUCLEOTIDE SEQUENCE [LARGE SCALE GENOMIC DNA]</scope>
    <source>
        <strain evidence="7">NBRC 101365</strain>
    </source>
</reference>
<dbReference type="RefSeq" id="WP_284315261.1">
    <property type="nucleotide sequence ID" value="NZ_BSPC01000059.1"/>
</dbReference>
<accession>A0ABQ6CPK9</accession>
<dbReference type="PANTHER" id="PTHR43807">
    <property type="entry name" value="FI04487P"/>
    <property type="match status" value="1"/>
</dbReference>
<evidence type="ECO:0000256" key="1">
    <source>
        <dbReference type="ARBA" id="ARBA00001933"/>
    </source>
</evidence>
<dbReference type="Proteomes" id="UP001156882">
    <property type="component" value="Unassembled WGS sequence"/>
</dbReference>
<evidence type="ECO:0000259" key="5">
    <source>
        <dbReference type="Pfam" id="PF00155"/>
    </source>
</evidence>
<evidence type="ECO:0000313" key="7">
    <source>
        <dbReference type="Proteomes" id="UP001156882"/>
    </source>
</evidence>
<dbReference type="Pfam" id="PF00155">
    <property type="entry name" value="Aminotran_1_2"/>
    <property type="match status" value="1"/>
</dbReference>
<dbReference type="CDD" id="cd00609">
    <property type="entry name" value="AAT_like"/>
    <property type="match status" value="1"/>
</dbReference>
<organism evidence="6 7">
    <name type="scientific">Labrys miyagiensis</name>
    <dbReference type="NCBI Taxonomy" id="346912"/>
    <lineage>
        <taxon>Bacteria</taxon>
        <taxon>Pseudomonadati</taxon>
        <taxon>Pseudomonadota</taxon>
        <taxon>Alphaproteobacteria</taxon>
        <taxon>Hyphomicrobiales</taxon>
        <taxon>Xanthobacteraceae</taxon>
        <taxon>Labrys</taxon>
    </lineage>
</organism>
<dbReference type="InterPro" id="IPR015422">
    <property type="entry name" value="PyrdxlP-dep_Trfase_small"/>
</dbReference>
<dbReference type="InterPro" id="IPR015424">
    <property type="entry name" value="PyrdxlP-dep_Trfase"/>
</dbReference>
<keyword evidence="3" id="KW-0808">Transferase</keyword>
<dbReference type="Gene3D" id="3.40.640.10">
    <property type="entry name" value="Type I PLP-dependent aspartate aminotransferase-like (Major domain)"/>
    <property type="match status" value="1"/>
</dbReference>
<feature type="domain" description="Aminotransferase class I/classII large" evidence="5">
    <location>
        <begin position="24"/>
        <end position="375"/>
    </location>
</feature>
<comment type="cofactor">
    <cofactor evidence="1">
        <name>pyridoxal 5'-phosphate</name>
        <dbReference type="ChEBI" id="CHEBI:597326"/>
    </cofactor>
</comment>
<dbReference type="InterPro" id="IPR015421">
    <property type="entry name" value="PyrdxlP-dep_Trfase_major"/>
</dbReference>
<dbReference type="EMBL" id="BSPC01000059">
    <property type="protein sequence ID" value="GLS22288.1"/>
    <property type="molecule type" value="Genomic_DNA"/>
</dbReference>
<name>A0ABQ6CPK9_9HYPH</name>
<evidence type="ECO:0000256" key="2">
    <source>
        <dbReference type="ARBA" id="ARBA00022576"/>
    </source>
</evidence>
<dbReference type="PANTHER" id="PTHR43807:SF20">
    <property type="entry name" value="FI04487P"/>
    <property type="match status" value="1"/>
</dbReference>
<dbReference type="SUPFAM" id="SSF53383">
    <property type="entry name" value="PLP-dependent transferases"/>
    <property type="match status" value="1"/>
</dbReference>
<dbReference type="GO" id="GO:0008483">
    <property type="term" value="F:transaminase activity"/>
    <property type="evidence" value="ECO:0007669"/>
    <property type="project" value="UniProtKB-KW"/>
</dbReference>
<keyword evidence="7" id="KW-1185">Reference proteome</keyword>
<dbReference type="InterPro" id="IPR051326">
    <property type="entry name" value="Kynurenine-oxoglutarate_AT"/>
</dbReference>
<gene>
    <name evidence="6" type="ORF">GCM10007874_53060</name>
</gene>
<sequence length="386" mass="42405">MNRIFADLKTSVFETMSRLAREHDAINLGQGFPDGAGPEDVRQKAAEAVVSGWNQYPPMLGLPELRQAVAAHYQRFQGLALDADSEIMITSGATEAITDALMAVVSPGDEVVLLQPMYDAYLPLVLRAGGVPRFVTLQPPHWRLTREALEEAFTPRTRAVLFNNPLNPAAVRFSDGDQALLAEFCVRHDAIAICDEVWEHVMFDGRRHRPLMSFEGMRERTVKIGSAGKIFSLTGWKVGFVMAAPDILRVIAKAHQFFTFTTPPNLQAAVAYGLGKDDAYFTGMRADFQRSRDRFAAGLADLGFVTLPSEATYFLNIDLAASGIEEGDVSFCQRLVRERKVAAIPVSAFYAEHAVTSVIRLCFAKRDATLDAALANLKGLIPTPAQ</sequence>
<dbReference type="InterPro" id="IPR004839">
    <property type="entry name" value="Aminotransferase_I/II_large"/>
</dbReference>
<evidence type="ECO:0000313" key="6">
    <source>
        <dbReference type="EMBL" id="GLS22288.1"/>
    </source>
</evidence>
<evidence type="ECO:0000256" key="3">
    <source>
        <dbReference type="ARBA" id="ARBA00022679"/>
    </source>
</evidence>
<protein>
    <submittedName>
        <fullName evidence="6">Aspartate aminotransferase</fullName>
    </submittedName>
</protein>